<dbReference type="InterPro" id="IPR050297">
    <property type="entry name" value="LipidA_mod_glycosyltrf_83"/>
</dbReference>
<keyword evidence="5 8" id="KW-0812">Transmembrane</keyword>
<evidence type="ECO:0000256" key="4">
    <source>
        <dbReference type="ARBA" id="ARBA00022679"/>
    </source>
</evidence>
<feature type="transmembrane region" description="Helical" evidence="8">
    <location>
        <begin position="424"/>
        <end position="444"/>
    </location>
</feature>
<reference evidence="9 10" key="1">
    <citation type="journal article" date="2005" name="Proc. Natl. Acad. Sci. U.S.A.">
        <title>The complete genome sequence of Mycobacterium avium subspecies paratuberculosis.</title>
        <authorList>
            <person name="Li L."/>
            <person name="Bannantine J.P."/>
            <person name="Zhang Q."/>
            <person name="Amonsin A."/>
            <person name="May B.J."/>
            <person name="Alt D."/>
            <person name="Banerji N."/>
            <person name="Kanjilal S."/>
            <person name="Kapur V."/>
        </authorList>
    </citation>
    <scope>NUCLEOTIDE SEQUENCE [LARGE SCALE GENOMIC DNA]</scope>
    <source>
        <strain evidence="10">ATCC BAA-968 / K-10</strain>
    </source>
</reference>
<feature type="transmembrane region" description="Helical" evidence="8">
    <location>
        <begin position="363"/>
        <end position="382"/>
    </location>
</feature>
<accession>Q740L2</accession>
<evidence type="ECO:0000313" key="10">
    <source>
        <dbReference type="Proteomes" id="UP000000580"/>
    </source>
</evidence>
<proteinExistence type="predicted"/>
<keyword evidence="7 8" id="KW-0472">Membrane</keyword>
<feature type="transmembrane region" description="Helical" evidence="8">
    <location>
        <begin position="270"/>
        <end position="291"/>
    </location>
</feature>
<evidence type="ECO:0000256" key="7">
    <source>
        <dbReference type="ARBA" id="ARBA00023136"/>
    </source>
</evidence>
<organism evidence="9 10">
    <name type="scientific">Mycolicibacterium paratuberculosis (strain ATCC BAA-968 / K-10)</name>
    <name type="common">Mycobacterium paratuberculosis</name>
    <dbReference type="NCBI Taxonomy" id="262316"/>
    <lineage>
        <taxon>Bacteria</taxon>
        <taxon>Bacillati</taxon>
        <taxon>Actinomycetota</taxon>
        <taxon>Actinomycetes</taxon>
        <taxon>Mycobacteriales</taxon>
        <taxon>Mycobacteriaceae</taxon>
        <taxon>Mycobacterium</taxon>
        <taxon>Mycobacterium avium complex (MAC)</taxon>
    </lineage>
</organism>
<dbReference type="HOGENOM" id="CLU_024191_0_0_11"/>
<evidence type="ECO:0000313" key="9">
    <source>
        <dbReference type="EMBL" id="AAS03655.1"/>
    </source>
</evidence>
<evidence type="ECO:0000256" key="8">
    <source>
        <dbReference type="SAM" id="Phobius"/>
    </source>
</evidence>
<dbReference type="PANTHER" id="PTHR33908:SF3">
    <property type="entry name" value="UNDECAPRENYL PHOSPHATE-ALPHA-4-AMINO-4-DEOXY-L-ARABINOSE ARABINOSYL TRANSFERASE"/>
    <property type="match status" value="1"/>
</dbReference>
<dbReference type="KEGG" id="mpa:MAP_1338c"/>
<sequence>MVSQPKTVSRLLDAEEVDQRHGVARRVCQFGGPGCGNGQFRRCQNNPIPEGSAESIALRRFSPIAGPTANSPAAVCEPPHRARPKVTSIMSMPTLEPTFESGAGDIVAEPAPRRPRGRLLDPWAIAVLATALSAAWACRPSLWFDEGATISAAANRTLPELWRLLGHIDAVHGAYYLLMHGWFALFPPTEFFSRFPSALAVGAAAAGVTVFTRQFAPRRTAVCAGAVFALLPRMTWAGMEARPYAFVAAAAVWLTVLFVAAVRRGAPRRWVGYALALMLAILLNLNMVLMVPVYGVMLPLLTARGARRSAALWWAGSSAVAVGAMTPFLLFAHNQVWQVNWIYPVSWHYAFDIILRQYFDHSVALAVLSAVLIVAAAVARLAGVPAPPGDLRRLLILCAAWMVIPTALVVVYSAVGEPIYYPRYLIFTAPAMAIVLAVCIVTLARRPWPIAGAVLLCAVAALPNYLFVQRWPYAKEGWDYSQVADLIGSHAAPGDCLLVDNTVPWRPGPIRALLATRPAAFRSLIDVERGAYGPKVGTLWDGHVAIWLTTAKINKCSTIWTITNKDNSLPDHQSGQSLPPGSAFGQAPAYRFPGYLGFHIVERWQFHYSQVVKSTR</sequence>
<evidence type="ECO:0000256" key="6">
    <source>
        <dbReference type="ARBA" id="ARBA00022989"/>
    </source>
</evidence>
<keyword evidence="6 8" id="KW-1133">Transmembrane helix</keyword>
<dbReference type="EMBL" id="AE016958">
    <property type="protein sequence ID" value="AAS03655.1"/>
    <property type="molecule type" value="Genomic_DNA"/>
</dbReference>
<comment type="subcellular location">
    <subcellularLocation>
        <location evidence="1">Cell membrane</location>
        <topology evidence="1">Multi-pass membrane protein</topology>
    </subcellularLocation>
</comment>
<dbReference type="eggNOG" id="COG1807">
    <property type="taxonomic scope" value="Bacteria"/>
</dbReference>
<dbReference type="AlphaFoldDB" id="Q740L2"/>
<evidence type="ECO:0000256" key="3">
    <source>
        <dbReference type="ARBA" id="ARBA00022676"/>
    </source>
</evidence>
<evidence type="ECO:0000256" key="5">
    <source>
        <dbReference type="ARBA" id="ARBA00022692"/>
    </source>
</evidence>
<dbReference type="GO" id="GO:0005886">
    <property type="term" value="C:plasma membrane"/>
    <property type="evidence" value="ECO:0007669"/>
    <property type="project" value="UniProtKB-SubCell"/>
</dbReference>
<keyword evidence="2" id="KW-1003">Cell membrane</keyword>
<feature type="transmembrane region" description="Helical" evidence="8">
    <location>
        <begin position="394"/>
        <end position="412"/>
    </location>
</feature>
<dbReference type="STRING" id="262316.MAP_1338c"/>
<dbReference type="PANTHER" id="PTHR33908">
    <property type="entry name" value="MANNOSYLTRANSFERASE YKCB-RELATED"/>
    <property type="match status" value="1"/>
</dbReference>
<dbReference type="GO" id="GO:0016763">
    <property type="term" value="F:pentosyltransferase activity"/>
    <property type="evidence" value="ECO:0007669"/>
    <property type="project" value="TreeGrafter"/>
</dbReference>
<dbReference type="GO" id="GO:0009103">
    <property type="term" value="P:lipopolysaccharide biosynthetic process"/>
    <property type="evidence" value="ECO:0007669"/>
    <property type="project" value="UniProtKB-ARBA"/>
</dbReference>
<evidence type="ECO:0000256" key="2">
    <source>
        <dbReference type="ARBA" id="ARBA00022475"/>
    </source>
</evidence>
<dbReference type="GO" id="GO:0010041">
    <property type="term" value="P:response to iron(III) ion"/>
    <property type="evidence" value="ECO:0007669"/>
    <property type="project" value="TreeGrafter"/>
</dbReference>
<feature type="transmembrane region" description="Helical" evidence="8">
    <location>
        <begin position="244"/>
        <end position="263"/>
    </location>
</feature>
<keyword evidence="4" id="KW-0808">Transferase</keyword>
<feature type="transmembrane region" description="Helical" evidence="8">
    <location>
        <begin position="311"/>
        <end position="332"/>
    </location>
</feature>
<keyword evidence="3" id="KW-0328">Glycosyltransferase</keyword>
<name>Q740L2_MYCPA</name>
<feature type="transmembrane region" description="Helical" evidence="8">
    <location>
        <begin position="450"/>
        <end position="468"/>
    </location>
</feature>
<protein>
    <submittedName>
        <fullName evidence="9">Uncharacterized protein</fullName>
    </submittedName>
</protein>
<gene>
    <name evidence="9" type="ordered locus">MAP_1338c</name>
</gene>
<dbReference type="Proteomes" id="UP000000580">
    <property type="component" value="Chromosome"/>
</dbReference>
<evidence type="ECO:0000256" key="1">
    <source>
        <dbReference type="ARBA" id="ARBA00004651"/>
    </source>
</evidence>
<keyword evidence="10" id="KW-1185">Reference proteome</keyword>